<keyword evidence="3" id="KW-1185">Reference proteome</keyword>
<dbReference type="PANTHER" id="PTHR47739">
    <property type="entry name" value="TRNA1(VAL) (ADENINE(37)-N6)-METHYLTRANSFERASE"/>
    <property type="match status" value="1"/>
</dbReference>
<accession>A0A917BBG9</accession>
<organism evidence="2 3">
    <name type="scientific">Halobacillus andaensis</name>
    <dbReference type="NCBI Taxonomy" id="1176239"/>
    <lineage>
        <taxon>Bacteria</taxon>
        <taxon>Bacillati</taxon>
        <taxon>Bacillota</taxon>
        <taxon>Bacilli</taxon>
        <taxon>Bacillales</taxon>
        <taxon>Bacillaceae</taxon>
        <taxon>Halobacillus</taxon>
    </lineage>
</organism>
<comment type="caution">
    <text evidence="2">The sequence shown here is derived from an EMBL/GenBank/DDBJ whole genome shotgun (WGS) entry which is preliminary data.</text>
</comment>
<reference evidence="2" key="2">
    <citation type="submission" date="2020-09" db="EMBL/GenBank/DDBJ databases">
        <authorList>
            <person name="Sun Q."/>
            <person name="Zhou Y."/>
        </authorList>
    </citation>
    <scope>NUCLEOTIDE SEQUENCE</scope>
    <source>
        <strain evidence="2">CGMCC 1.12153</strain>
    </source>
</reference>
<dbReference type="Gene3D" id="3.40.50.150">
    <property type="entry name" value="Vaccinia Virus protein VP39"/>
    <property type="match status" value="1"/>
</dbReference>
<protein>
    <recommendedName>
        <fullName evidence="1">Methyltransferase small domain-containing protein</fullName>
    </recommendedName>
</protein>
<reference evidence="2" key="1">
    <citation type="journal article" date="2014" name="Int. J. Syst. Evol. Microbiol.">
        <title>Complete genome sequence of Corynebacterium casei LMG S-19264T (=DSM 44701T), isolated from a smear-ripened cheese.</title>
        <authorList>
            <consortium name="US DOE Joint Genome Institute (JGI-PGF)"/>
            <person name="Walter F."/>
            <person name="Albersmeier A."/>
            <person name="Kalinowski J."/>
            <person name="Ruckert C."/>
        </authorList>
    </citation>
    <scope>NUCLEOTIDE SEQUENCE</scope>
    <source>
        <strain evidence="2">CGMCC 1.12153</strain>
    </source>
</reference>
<gene>
    <name evidence="2" type="primary">yabB</name>
    <name evidence="2" type="ORF">GCM10010954_38650</name>
</gene>
<dbReference type="GO" id="GO:0008168">
    <property type="term" value="F:methyltransferase activity"/>
    <property type="evidence" value="ECO:0007669"/>
    <property type="project" value="InterPro"/>
</dbReference>
<dbReference type="Proteomes" id="UP000660110">
    <property type="component" value="Unassembled WGS sequence"/>
</dbReference>
<proteinExistence type="predicted"/>
<dbReference type="CDD" id="cd02440">
    <property type="entry name" value="AdoMet_MTases"/>
    <property type="match status" value="1"/>
</dbReference>
<feature type="domain" description="Methyltransferase small" evidence="1">
    <location>
        <begin position="35"/>
        <end position="130"/>
    </location>
</feature>
<name>A0A917BBG9_HALAA</name>
<sequence>MVKLKGDERIDFLLAEENMRIIQSDQVFAFSIDAVLLARFTSVPRTRGKILDLCTGNGVIPLFLSRRSNVSITGVEIQERLYDMAVRNIELNQLEDQLDMVHGDLKDMPKRLGNGKYDLVTCNPPYFPTPANDKRNSNEHLAIARHEIYCSLEDAVKACSRLTKSGGKVSMVHRPGRLADIIHLFRKYQLEPKRIQLVHPKQGKEANVLLIEGARDGKPDLKILPPLFTHKENGEYSEEFREILYHGK</sequence>
<dbReference type="InterPro" id="IPR050210">
    <property type="entry name" value="tRNA_Adenine-N(6)_MTase"/>
</dbReference>
<dbReference type="EMBL" id="BMEL01000007">
    <property type="protein sequence ID" value="GGF35891.1"/>
    <property type="molecule type" value="Genomic_DNA"/>
</dbReference>
<dbReference type="InterPro" id="IPR007848">
    <property type="entry name" value="Small_mtfrase_dom"/>
</dbReference>
<dbReference type="SUPFAM" id="SSF53335">
    <property type="entry name" value="S-adenosyl-L-methionine-dependent methyltransferases"/>
    <property type="match status" value="1"/>
</dbReference>
<dbReference type="Pfam" id="PF05175">
    <property type="entry name" value="MTS"/>
    <property type="match status" value="1"/>
</dbReference>
<evidence type="ECO:0000313" key="2">
    <source>
        <dbReference type="EMBL" id="GGF35891.1"/>
    </source>
</evidence>
<evidence type="ECO:0000259" key="1">
    <source>
        <dbReference type="Pfam" id="PF05175"/>
    </source>
</evidence>
<dbReference type="InterPro" id="IPR029063">
    <property type="entry name" value="SAM-dependent_MTases_sf"/>
</dbReference>
<dbReference type="AlphaFoldDB" id="A0A917BBG9"/>
<dbReference type="RefSeq" id="WP_188379185.1">
    <property type="nucleotide sequence ID" value="NZ_BMEL01000007.1"/>
</dbReference>
<evidence type="ECO:0000313" key="3">
    <source>
        <dbReference type="Proteomes" id="UP000660110"/>
    </source>
</evidence>
<dbReference type="PANTHER" id="PTHR47739:SF1">
    <property type="entry name" value="TRNA1(VAL) (ADENINE(37)-N6)-METHYLTRANSFERASE"/>
    <property type="match status" value="1"/>
</dbReference>